<protein>
    <submittedName>
        <fullName evidence="6">ABC-F family ATP-binding cassette domain-containing protein</fullName>
    </submittedName>
</protein>
<dbReference type="PROSITE" id="PS50893">
    <property type="entry name" value="ABC_TRANSPORTER_2"/>
    <property type="match status" value="2"/>
</dbReference>
<dbReference type="SUPFAM" id="SSF52540">
    <property type="entry name" value="P-loop containing nucleoside triphosphate hydrolases"/>
    <property type="match status" value="2"/>
</dbReference>
<accession>A0ABW9ZT58</accession>
<feature type="domain" description="ABC transporter" evidence="5">
    <location>
        <begin position="338"/>
        <end position="532"/>
    </location>
</feature>
<dbReference type="Pfam" id="PF00005">
    <property type="entry name" value="ABC_tran"/>
    <property type="match status" value="2"/>
</dbReference>
<dbReference type="PANTHER" id="PTHR19211">
    <property type="entry name" value="ATP-BINDING TRANSPORT PROTEIN-RELATED"/>
    <property type="match status" value="1"/>
</dbReference>
<dbReference type="CDD" id="cd03221">
    <property type="entry name" value="ABCF_EF-3"/>
    <property type="match status" value="1"/>
</dbReference>
<evidence type="ECO:0000313" key="7">
    <source>
        <dbReference type="Proteomes" id="UP000753802"/>
    </source>
</evidence>
<feature type="region of interest" description="Disordered" evidence="4">
    <location>
        <begin position="249"/>
        <end position="273"/>
    </location>
</feature>
<keyword evidence="2" id="KW-0547">Nucleotide-binding</keyword>
<dbReference type="Gene3D" id="3.40.50.300">
    <property type="entry name" value="P-loop containing nucleotide triphosphate hydrolases"/>
    <property type="match status" value="2"/>
</dbReference>
<evidence type="ECO:0000256" key="2">
    <source>
        <dbReference type="ARBA" id="ARBA00022741"/>
    </source>
</evidence>
<dbReference type="GO" id="GO:0005524">
    <property type="term" value="F:ATP binding"/>
    <property type="evidence" value="ECO:0007669"/>
    <property type="project" value="UniProtKB-KW"/>
</dbReference>
<dbReference type="InterPro" id="IPR003593">
    <property type="entry name" value="AAA+_ATPase"/>
</dbReference>
<reference evidence="6 7" key="1">
    <citation type="submission" date="2020-01" db="EMBL/GenBank/DDBJ databases">
        <title>Genome analysis.</title>
        <authorList>
            <person name="Wu S."/>
            <person name="Wang G."/>
        </authorList>
    </citation>
    <scope>NUCLEOTIDE SEQUENCE [LARGE SCALE GENOMIC DNA]</scope>
    <source>
        <strain evidence="6 7">SYL130</strain>
    </source>
</reference>
<dbReference type="RefSeq" id="WP_161818609.1">
    <property type="nucleotide sequence ID" value="NZ_JAACJS010000012.1"/>
</dbReference>
<evidence type="ECO:0000313" key="6">
    <source>
        <dbReference type="EMBL" id="NCI50306.1"/>
    </source>
</evidence>
<proteinExistence type="predicted"/>
<sequence length="532" mass="59649">MLSIQGLSYAYPNEELLFRDVNLTLQDRNKISLIGNNGSGKSTFLRIVMGLTKPLDGTIFSDTPPFYVPQHFGQFEELPVADAMQVGEKLQALREILDGNVSANNYLLVDDDWTIQERCNQALQHWGLTGMDLGRKMGSLSGGEKTRVFLSAITIHQPRIVLLDEPSNHLDGNGRELLYAFIRSTKSSLIVVSHDRELLNLLNTTCELGKEGIVVYGGNYDFYAAQKEIEKHALALTLRASEKALRKARETERKVMEQQQRSDSRGKGKQDKAGVARIMMNTLRNKAENSTSKTKDVHSEKIAQLSQQLQALRSNMVKTGSIKLEFMQTGLHGGKVLFDATGINYRYDGQNWIWKNPLDIHITTGERVAISGQNGSGKTTLVKIIVGELNPQQGNFYRAKSDAICIDQDYSLIDNQRTVYQQAQQFNNGDLSEHEVKARLNRFLFGQAHWDQYCSHLSGGEKMRLTLCCLTVRNRPPDIVILDEPTNNLDIQNIEVLSHAVQAYEGTIIIISHDVKFVEKAGVKKIIELDGA</sequence>
<dbReference type="SMART" id="SM00382">
    <property type="entry name" value="AAA"/>
    <property type="match status" value="2"/>
</dbReference>
<evidence type="ECO:0000256" key="4">
    <source>
        <dbReference type="SAM" id="MobiDB-lite"/>
    </source>
</evidence>
<feature type="domain" description="ABC transporter" evidence="5">
    <location>
        <begin position="2"/>
        <end position="236"/>
    </location>
</feature>
<dbReference type="InterPro" id="IPR050611">
    <property type="entry name" value="ABCF"/>
</dbReference>
<dbReference type="InterPro" id="IPR027417">
    <property type="entry name" value="P-loop_NTPase"/>
</dbReference>
<evidence type="ECO:0000259" key="5">
    <source>
        <dbReference type="PROSITE" id="PS50893"/>
    </source>
</evidence>
<evidence type="ECO:0000256" key="3">
    <source>
        <dbReference type="ARBA" id="ARBA00022840"/>
    </source>
</evidence>
<dbReference type="EMBL" id="JAACJS010000012">
    <property type="protein sequence ID" value="NCI50306.1"/>
    <property type="molecule type" value="Genomic_DNA"/>
</dbReference>
<dbReference type="PANTHER" id="PTHR19211:SF6">
    <property type="entry name" value="BLL7188 PROTEIN"/>
    <property type="match status" value="1"/>
</dbReference>
<name>A0ABW9ZT58_9BACT</name>
<gene>
    <name evidence="6" type="ORF">GWC95_10265</name>
</gene>
<dbReference type="InterPro" id="IPR003439">
    <property type="entry name" value="ABC_transporter-like_ATP-bd"/>
</dbReference>
<dbReference type="PROSITE" id="PS00211">
    <property type="entry name" value="ABC_TRANSPORTER_1"/>
    <property type="match status" value="2"/>
</dbReference>
<dbReference type="InterPro" id="IPR017871">
    <property type="entry name" value="ABC_transporter-like_CS"/>
</dbReference>
<keyword evidence="3 6" id="KW-0067">ATP-binding</keyword>
<organism evidence="6 7">
    <name type="scientific">Sediminibacterium roseum</name>
    <dbReference type="NCBI Taxonomy" id="1978412"/>
    <lineage>
        <taxon>Bacteria</taxon>
        <taxon>Pseudomonadati</taxon>
        <taxon>Bacteroidota</taxon>
        <taxon>Chitinophagia</taxon>
        <taxon>Chitinophagales</taxon>
        <taxon>Chitinophagaceae</taxon>
        <taxon>Sediminibacterium</taxon>
    </lineage>
</organism>
<keyword evidence="1" id="KW-0677">Repeat</keyword>
<dbReference type="Proteomes" id="UP000753802">
    <property type="component" value="Unassembled WGS sequence"/>
</dbReference>
<evidence type="ECO:0000256" key="1">
    <source>
        <dbReference type="ARBA" id="ARBA00022737"/>
    </source>
</evidence>
<keyword evidence="7" id="KW-1185">Reference proteome</keyword>
<comment type="caution">
    <text evidence="6">The sequence shown here is derived from an EMBL/GenBank/DDBJ whole genome shotgun (WGS) entry which is preliminary data.</text>
</comment>